<keyword evidence="4" id="KW-0539">Nucleus</keyword>
<dbReference type="AlphaFoldDB" id="A0A1D1YWX3"/>
<evidence type="ECO:0000313" key="6">
    <source>
        <dbReference type="EMBL" id="JAT59110.1"/>
    </source>
</evidence>
<keyword evidence="6" id="KW-0808">Transferase</keyword>
<keyword evidence="6" id="KW-0489">Methyltransferase</keyword>
<evidence type="ECO:0000256" key="2">
    <source>
        <dbReference type="ARBA" id="ARBA00022763"/>
    </source>
</evidence>
<proteinExistence type="predicted"/>
<feature type="non-terminal residue" evidence="6">
    <location>
        <position position="1"/>
    </location>
</feature>
<gene>
    <name evidence="6" type="primary">ATX2_9</name>
    <name evidence="6" type="ORF">g.128568</name>
</gene>
<dbReference type="PANTHER" id="PTHR12663:SF3">
    <property type="entry name" value="SISTER CHROMATID COHESION PROTEIN PDS5 HOMOLOG C"/>
    <property type="match status" value="1"/>
</dbReference>
<dbReference type="CDD" id="cd20404">
    <property type="entry name" value="Tudor_Agenet_AtEML-like"/>
    <property type="match status" value="1"/>
</dbReference>
<evidence type="ECO:0000256" key="5">
    <source>
        <dbReference type="SAM" id="MobiDB-lite"/>
    </source>
</evidence>
<name>A0A1D1YWX3_9ARAE</name>
<dbReference type="EMBL" id="GDJX01008826">
    <property type="protein sequence ID" value="JAT59110.1"/>
    <property type="molecule type" value="Transcribed_RNA"/>
</dbReference>
<feature type="compositionally biased region" description="Basic and acidic residues" evidence="5">
    <location>
        <begin position="18"/>
        <end position="36"/>
    </location>
</feature>
<evidence type="ECO:0000256" key="3">
    <source>
        <dbReference type="ARBA" id="ARBA00023204"/>
    </source>
</evidence>
<feature type="region of interest" description="Disordered" evidence="5">
    <location>
        <begin position="1"/>
        <end position="105"/>
    </location>
</feature>
<protein>
    <submittedName>
        <fullName evidence="6">Histone-lysine N-methyltransferase ATX2</fullName>
    </submittedName>
</protein>
<reference evidence="6" key="1">
    <citation type="submission" date="2015-07" db="EMBL/GenBank/DDBJ databases">
        <title>Transcriptome Assembly of Anthurium amnicola.</title>
        <authorList>
            <person name="Suzuki J."/>
        </authorList>
    </citation>
    <scope>NUCLEOTIDE SEQUENCE</scope>
</reference>
<keyword evidence="2" id="KW-0227">DNA damage</keyword>
<dbReference type="GO" id="GO:0032259">
    <property type="term" value="P:methylation"/>
    <property type="evidence" value="ECO:0007669"/>
    <property type="project" value="UniProtKB-KW"/>
</dbReference>
<feature type="non-terminal residue" evidence="6">
    <location>
        <position position="183"/>
    </location>
</feature>
<sequence>SGKEGPARSVDGAGKQSCDSHEDTEIDVRGDVEEKHPRRRRKSHTEVTEVDTSGRSQPSRTKRQKARDSSFTNHMAAKADNDRNLFEESLKSKSGKKRAREEVSRAPGHALKYDESLVGVRIKVWWPDDEQFYPGEVDSYDPISRKHKVSYFDGDEEILLLKNEHFEFMEDGEEDEEKNDLTP</sequence>
<comment type="subcellular location">
    <subcellularLocation>
        <location evidence="1">Nucleus</location>
    </subcellularLocation>
</comment>
<dbReference type="SUPFAM" id="SSF63748">
    <property type="entry name" value="Tudor/PWWP/MBT"/>
    <property type="match status" value="1"/>
</dbReference>
<feature type="compositionally biased region" description="Polar residues" evidence="5">
    <location>
        <begin position="50"/>
        <end position="59"/>
    </location>
</feature>
<dbReference type="PANTHER" id="PTHR12663">
    <property type="entry name" value="ANDROGEN INDUCED INHIBITOR OF PROLIFERATION AS3 / PDS5-RELATED"/>
    <property type="match status" value="1"/>
</dbReference>
<keyword evidence="3" id="KW-0234">DNA repair</keyword>
<organism evidence="6">
    <name type="scientific">Anthurium amnicola</name>
    <dbReference type="NCBI Taxonomy" id="1678845"/>
    <lineage>
        <taxon>Eukaryota</taxon>
        <taxon>Viridiplantae</taxon>
        <taxon>Streptophyta</taxon>
        <taxon>Embryophyta</taxon>
        <taxon>Tracheophyta</taxon>
        <taxon>Spermatophyta</taxon>
        <taxon>Magnoliopsida</taxon>
        <taxon>Liliopsida</taxon>
        <taxon>Araceae</taxon>
        <taxon>Pothoideae</taxon>
        <taxon>Potheae</taxon>
        <taxon>Anthurium</taxon>
    </lineage>
</organism>
<dbReference type="GO" id="GO:0000785">
    <property type="term" value="C:chromatin"/>
    <property type="evidence" value="ECO:0007669"/>
    <property type="project" value="TreeGrafter"/>
</dbReference>
<dbReference type="GO" id="GO:0005634">
    <property type="term" value="C:nucleus"/>
    <property type="evidence" value="ECO:0007669"/>
    <property type="project" value="UniProtKB-SubCell"/>
</dbReference>
<dbReference type="GO" id="GO:0008168">
    <property type="term" value="F:methyltransferase activity"/>
    <property type="evidence" value="ECO:0007669"/>
    <property type="project" value="UniProtKB-KW"/>
</dbReference>
<accession>A0A1D1YWX3</accession>
<dbReference type="GO" id="GO:0006281">
    <property type="term" value="P:DNA repair"/>
    <property type="evidence" value="ECO:0007669"/>
    <property type="project" value="UniProtKB-KW"/>
</dbReference>
<dbReference type="GO" id="GO:0007064">
    <property type="term" value="P:mitotic sister chromatid cohesion"/>
    <property type="evidence" value="ECO:0007669"/>
    <property type="project" value="InterPro"/>
</dbReference>
<evidence type="ECO:0000256" key="1">
    <source>
        <dbReference type="ARBA" id="ARBA00004123"/>
    </source>
</evidence>
<feature type="compositionally biased region" description="Basic and acidic residues" evidence="5">
    <location>
        <begin position="77"/>
        <end position="91"/>
    </location>
</feature>
<dbReference type="Gene3D" id="2.30.30.140">
    <property type="match status" value="1"/>
</dbReference>
<evidence type="ECO:0000256" key="4">
    <source>
        <dbReference type="ARBA" id="ARBA00023242"/>
    </source>
</evidence>
<dbReference type="InterPro" id="IPR039776">
    <property type="entry name" value="Pds5"/>
</dbReference>